<comment type="similarity">
    <text evidence="3 10">Belongs to the PIGX family.</text>
</comment>
<dbReference type="Proteomes" id="UP000694865">
    <property type="component" value="Unplaced"/>
</dbReference>
<keyword evidence="7 10" id="KW-1133">Transmembrane helix</keyword>
<dbReference type="GeneID" id="102805806"/>
<evidence type="ECO:0000256" key="9">
    <source>
        <dbReference type="ARBA" id="ARBA00023180"/>
    </source>
</evidence>
<evidence type="ECO:0000256" key="3">
    <source>
        <dbReference type="ARBA" id="ARBA00010345"/>
    </source>
</evidence>
<evidence type="ECO:0000256" key="6">
    <source>
        <dbReference type="ARBA" id="ARBA00022824"/>
    </source>
</evidence>
<evidence type="ECO:0000256" key="8">
    <source>
        <dbReference type="ARBA" id="ARBA00023136"/>
    </source>
</evidence>
<comment type="pathway">
    <text evidence="2 10">Glycolipid biosynthesis; glycosylphosphatidylinositol-anchor biosynthesis.</text>
</comment>
<comment type="function">
    <text evidence="10">Stabilizing subunit of the glycosylphosphatidylinositol-mannosyltransferase I complex which catalyzes the transfer of the first mannose, via an alpha-1,4 bond from a dolichol-phosphate-mannose (Dol-P-Man) to the glucosaminyl acyl phosphatidylinositol (GlcN-(acyl)PI) intermediate to generate alpha-D-Man-(1-&gt;4)-alpha-D-GlcN-(1-&gt;6)-(1-radyl,2-acyl-sn-glycero-3-phospho)-2-acyl-inositol and participates in the sixth step of the glycosylphosphatidylinositol-anchor biosynthesis. Probably acts by stabilizing the mannosyltransferase PIGM.</text>
</comment>
<keyword evidence="6 10" id="KW-0256">Endoplasmic reticulum</keyword>
<feature type="transmembrane region" description="Helical" evidence="10">
    <location>
        <begin position="115"/>
        <end position="138"/>
    </location>
</feature>
<proteinExistence type="inferred from homology"/>
<evidence type="ECO:0000256" key="10">
    <source>
        <dbReference type="RuleBase" id="RU366056"/>
    </source>
</evidence>
<dbReference type="InterPro" id="IPR013233">
    <property type="entry name" value="PIG-X/PBN1"/>
</dbReference>
<keyword evidence="5 10" id="KW-0812">Transmembrane</keyword>
<name>A0ABM0MDQ9_SACKO</name>
<dbReference type="InterPro" id="IPR040039">
    <property type="entry name" value="PIGX"/>
</dbReference>
<dbReference type="PANTHER" id="PTHR28650">
    <property type="entry name" value="PHOSPHATIDYLINOSITOL-GLYCAN BIOSYNTHESIS CLASS X PROTEIN"/>
    <property type="match status" value="1"/>
</dbReference>
<keyword evidence="8 10" id="KW-0472">Membrane</keyword>
<reference evidence="12" key="1">
    <citation type="submission" date="2025-08" db="UniProtKB">
        <authorList>
            <consortium name="RefSeq"/>
        </authorList>
    </citation>
    <scope>IDENTIFICATION</scope>
    <source>
        <tissue evidence="12">Testes</tissue>
    </source>
</reference>
<keyword evidence="4 10" id="KW-0337">GPI-anchor biosynthesis</keyword>
<keyword evidence="9" id="KW-0325">Glycoprotein</keyword>
<evidence type="ECO:0000256" key="7">
    <source>
        <dbReference type="ARBA" id="ARBA00022989"/>
    </source>
</evidence>
<sequence length="149" mass="16916">MPSYLSSNHSILVYSAFQPTIDGTLYSKTTVPIHQRYQAISDRPDIYYVTAILPKPHFYLYCADSEDVNFMNCESTPFLAPCTALNITQCYWQSLQTTDIDELTFHVPIGQQKDLIMVTIVTIVVTIMGCLVLLVTMVKSDLDRKSHKN</sequence>
<dbReference type="Pfam" id="PF08320">
    <property type="entry name" value="PIG-X"/>
    <property type="match status" value="1"/>
</dbReference>
<evidence type="ECO:0000313" key="12">
    <source>
        <dbReference type="RefSeq" id="XP_006818150.1"/>
    </source>
</evidence>
<evidence type="ECO:0000313" key="11">
    <source>
        <dbReference type="Proteomes" id="UP000694865"/>
    </source>
</evidence>
<evidence type="ECO:0000256" key="4">
    <source>
        <dbReference type="ARBA" id="ARBA00022502"/>
    </source>
</evidence>
<dbReference type="PANTHER" id="PTHR28650:SF1">
    <property type="entry name" value="PHOSPHATIDYLINOSITOL-GLYCAN BIOSYNTHESIS CLASS X PROTEIN"/>
    <property type="match status" value="1"/>
</dbReference>
<gene>
    <name evidence="12" type="primary">LOC102805806</name>
</gene>
<organism evidence="11 12">
    <name type="scientific">Saccoglossus kowalevskii</name>
    <name type="common">Acorn worm</name>
    <dbReference type="NCBI Taxonomy" id="10224"/>
    <lineage>
        <taxon>Eukaryota</taxon>
        <taxon>Metazoa</taxon>
        <taxon>Hemichordata</taxon>
        <taxon>Enteropneusta</taxon>
        <taxon>Harrimaniidae</taxon>
        <taxon>Saccoglossus</taxon>
    </lineage>
</organism>
<evidence type="ECO:0000256" key="5">
    <source>
        <dbReference type="ARBA" id="ARBA00022692"/>
    </source>
</evidence>
<keyword evidence="11" id="KW-1185">Reference proteome</keyword>
<comment type="subcellular location">
    <subcellularLocation>
        <location evidence="1 10">Endoplasmic reticulum membrane</location>
        <topology evidence="1 10">Single-pass membrane protein</topology>
    </subcellularLocation>
</comment>
<protein>
    <recommendedName>
        <fullName evidence="10">Phosphatidylinositol-glycan biosynthesis class X protein</fullName>
    </recommendedName>
</protein>
<evidence type="ECO:0000256" key="1">
    <source>
        <dbReference type="ARBA" id="ARBA00004389"/>
    </source>
</evidence>
<accession>A0ABM0MDQ9</accession>
<evidence type="ECO:0000256" key="2">
    <source>
        <dbReference type="ARBA" id="ARBA00004687"/>
    </source>
</evidence>
<dbReference type="RefSeq" id="XP_006818150.1">
    <property type="nucleotide sequence ID" value="XM_006818087.1"/>
</dbReference>